<dbReference type="RefSeq" id="XP_014873784.1">
    <property type="nucleotide sequence ID" value="XM_015018298.1"/>
</dbReference>
<dbReference type="PANTHER" id="PTHR22409">
    <property type="entry name" value="CHROMOSOME 19 OPEN READING FRAME 44"/>
    <property type="match status" value="1"/>
</dbReference>
<dbReference type="Pfam" id="PF15391">
    <property type="entry name" value="DUF4614"/>
    <property type="match status" value="1"/>
</dbReference>
<feature type="compositionally biased region" description="Polar residues" evidence="1">
    <location>
        <begin position="356"/>
        <end position="366"/>
    </location>
</feature>
<feature type="compositionally biased region" description="Polar residues" evidence="1">
    <location>
        <begin position="1"/>
        <end position="11"/>
    </location>
</feature>
<dbReference type="GeneTree" id="ENSGT00390000002505"/>
<feature type="compositionally biased region" description="Polar residues" evidence="1">
    <location>
        <begin position="71"/>
        <end position="85"/>
    </location>
</feature>
<dbReference type="OrthoDB" id="2151530at2759"/>
<dbReference type="InterPro" id="IPR027884">
    <property type="entry name" value="DUF4614"/>
</dbReference>
<dbReference type="GeneID" id="106937011"/>
<organism evidence="3 4">
    <name type="scientific">Poecilia latipinna</name>
    <name type="common">sailfin molly</name>
    <dbReference type="NCBI Taxonomy" id="48699"/>
    <lineage>
        <taxon>Eukaryota</taxon>
        <taxon>Metazoa</taxon>
        <taxon>Chordata</taxon>
        <taxon>Craniata</taxon>
        <taxon>Vertebrata</taxon>
        <taxon>Euteleostomi</taxon>
        <taxon>Actinopterygii</taxon>
        <taxon>Neopterygii</taxon>
        <taxon>Teleostei</taxon>
        <taxon>Neoteleostei</taxon>
        <taxon>Acanthomorphata</taxon>
        <taxon>Ovalentaria</taxon>
        <taxon>Atherinomorphae</taxon>
        <taxon>Cyprinodontiformes</taxon>
        <taxon>Poeciliidae</taxon>
        <taxon>Poeciliinae</taxon>
        <taxon>Poecilia</taxon>
    </lineage>
</organism>
<dbReference type="CTD" id="103183514"/>
<protein>
    <recommendedName>
        <fullName evidence="2">DUF4614 domain-containing protein</fullName>
    </recommendedName>
</protein>
<feature type="compositionally biased region" description="Polar residues" evidence="1">
    <location>
        <begin position="32"/>
        <end position="42"/>
    </location>
</feature>
<dbReference type="InterPro" id="IPR040120">
    <property type="entry name" value="C19orf44-like"/>
</dbReference>
<feature type="region of interest" description="Disordered" evidence="1">
    <location>
        <begin position="393"/>
        <end position="413"/>
    </location>
</feature>
<name>A0A3B3UFQ6_9TELE</name>
<feature type="domain" description="DUF4614" evidence="2">
    <location>
        <begin position="544"/>
        <end position="708"/>
    </location>
</feature>
<feature type="compositionally biased region" description="Basic and acidic residues" evidence="1">
    <location>
        <begin position="151"/>
        <end position="170"/>
    </location>
</feature>
<dbReference type="Ensembl" id="ENSPLAT00000019004.1">
    <property type="protein sequence ID" value="ENSPLAP00000011591.1"/>
    <property type="gene ID" value="ENSPLAG00000014713.1"/>
</dbReference>
<evidence type="ECO:0000259" key="2">
    <source>
        <dbReference type="Pfam" id="PF15391"/>
    </source>
</evidence>
<reference evidence="3" key="1">
    <citation type="submission" date="2025-08" db="UniProtKB">
        <authorList>
            <consortium name="Ensembl"/>
        </authorList>
    </citation>
    <scope>IDENTIFICATION</scope>
</reference>
<dbReference type="AlphaFoldDB" id="A0A3B3UFQ6"/>
<feature type="region of interest" description="Disordered" evidence="1">
    <location>
        <begin position="200"/>
        <end position="380"/>
    </location>
</feature>
<sequence>MWKVSGRSSALNRAEALLSGKRSSTRDGGGSTHDSTTKTQGASFRAGPVPPNSHNLFSDLSDLSSDTSASKQTAESARLANTQENLEIKGDSTQDLRPQKSLAEGSRFLKKAPKPANSSHSPVSRNRAQAVVQPRCVSSSQGGSQAPALRRLAEIESRVRSRKQELEQAKKASAAVLSPASDVEMAPEAAVQIKEASAALSAQFDTDQSQRENRFLKKKNRSSSAPPEATRHAAAGVGFRSRAGDAVELSGGLERKPRRPMSGVSLGSDEEDMRKLLGDSVESISMSGPGRSSSVKRPDRTLSSPSEEDERQAAAHPSPPSPSCHSSPFRFTGQARAQFSPSALSPSPPSPHRPSTTPERQGSTQKAEGPRRCHSSASSHAEVLSLEELFPVGLGSEHPHSHISSASSEGDPGEIRVNVMTLDELIPCETPERQSSLDYQKTHFTDLVLVPMQNQNKMADAVPGSQSRRQLSPWEEEEEAAVDYHSNFDTDSSARQISEYLGGGYDEEAEVRSEVRSKIRSEVRSDVRSEVRSDVRSEVRSKIRSKVTQAVSRTDESLRKTEDDYSSTFSSVRSESFSRSRRSFSQHSRRHASVRRSFKDAAAQTWPDPPGYSWSAGMAPLDPMVGRIYMGPTFVAPHAFSADRLEAVSMLDPAGFALNEMLKQQLAITKQFIERSEHLHACLMQSLEPPNYRYTTLEETMRSICRRRRPKPHREKT</sequence>
<evidence type="ECO:0000256" key="1">
    <source>
        <dbReference type="SAM" id="MobiDB-lite"/>
    </source>
</evidence>
<dbReference type="KEGG" id="plai:106937011"/>
<keyword evidence="4" id="KW-1185">Reference proteome</keyword>
<evidence type="ECO:0000313" key="4">
    <source>
        <dbReference type="Proteomes" id="UP000261500"/>
    </source>
</evidence>
<feature type="compositionally biased region" description="Basic and acidic residues" evidence="1">
    <location>
        <begin position="86"/>
        <end position="98"/>
    </location>
</feature>
<feature type="compositionally biased region" description="Polar residues" evidence="1">
    <location>
        <begin position="116"/>
        <end position="127"/>
    </location>
</feature>
<accession>A0A3B3UFQ6</accession>
<feature type="region of interest" description="Disordered" evidence="1">
    <location>
        <begin position="544"/>
        <end position="603"/>
    </location>
</feature>
<feature type="region of interest" description="Disordered" evidence="1">
    <location>
        <begin position="460"/>
        <end position="489"/>
    </location>
</feature>
<feature type="compositionally biased region" description="Basic residues" evidence="1">
    <location>
        <begin position="579"/>
        <end position="596"/>
    </location>
</feature>
<proteinExistence type="predicted"/>
<dbReference type="Proteomes" id="UP000261500">
    <property type="component" value="Unplaced"/>
</dbReference>
<feature type="compositionally biased region" description="Low complexity" evidence="1">
    <location>
        <begin position="53"/>
        <end position="70"/>
    </location>
</feature>
<reference evidence="3" key="2">
    <citation type="submission" date="2025-09" db="UniProtKB">
        <authorList>
            <consortium name="Ensembl"/>
        </authorList>
    </citation>
    <scope>IDENTIFICATION</scope>
</reference>
<dbReference type="PANTHER" id="PTHR22409:SF2">
    <property type="entry name" value="CHROMOSOME 19 OPEN READING FRAME 44"/>
    <property type="match status" value="1"/>
</dbReference>
<feature type="compositionally biased region" description="Low complexity" evidence="1">
    <location>
        <begin position="283"/>
        <end position="293"/>
    </location>
</feature>
<feature type="region of interest" description="Disordered" evidence="1">
    <location>
        <begin position="1"/>
        <end position="187"/>
    </location>
</feature>
<feature type="compositionally biased region" description="Basic and acidic residues" evidence="1">
    <location>
        <begin position="553"/>
        <end position="563"/>
    </location>
</feature>
<feature type="compositionally biased region" description="Low complexity" evidence="1">
    <location>
        <begin position="566"/>
        <end position="577"/>
    </location>
</feature>
<evidence type="ECO:0000313" key="3">
    <source>
        <dbReference type="Ensembl" id="ENSPLAP00000011591.1"/>
    </source>
</evidence>